<name>A0A370PGQ9_ASPPH</name>
<dbReference type="AlphaFoldDB" id="A0A370PGQ9"/>
<proteinExistence type="predicted"/>
<dbReference type="EMBL" id="KZ851855">
    <property type="protein sequence ID" value="RDK41397.1"/>
    <property type="molecule type" value="Genomic_DNA"/>
</dbReference>
<keyword evidence="3" id="KW-1185">Reference proteome</keyword>
<reference evidence="2 3" key="1">
    <citation type="submission" date="2018-07" db="EMBL/GenBank/DDBJ databases">
        <title>Section-level genome sequencing of Aspergillus section Nigri to investigate inter- and intra-species variation.</title>
        <authorList>
            <consortium name="DOE Joint Genome Institute"/>
            <person name="Vesth T.C."/>
            <person name="Nybo J.L."/>
            <person name="Theobald S."/>
            <person name="Frisvad J.C."/>
            <person name="Larsen T.O."/>
            <person name="Nielsen K.F."/>
            <person name="Hoof J.B."/>
            <person name="Brandl J."/>
            <person name="Salamov A."/>
            <person name="Riley R."/>
            <person name="Gladden J.M."/>
            <person name="Phatale P."/>
            <person name="Nielsen M.T."/>
            <person name="Lyhne E.K."/>
            <person name="Kogle M.E."/>
            <person name="Strasser K."/>
            <person name="McDonnell E."/>
            <person name="Barry K."/>
            <person name="Clum A."/>
            <person name="Chen C."/>
            <person name="Nolan M."/>
            <person name="Sandor L."/>
            <person name="Kuo A."/>
            <person name="Lipzen A."/>
            <person name="Hainaut M."/>
            <person name="Drula E."/>
            <person name="Tsang A."/>
            <person name="Magnuson J.K."/>
            <person name="Henrissat B."/>
            <person name="Wiebenga A."/>
            <person name="Simmons B.A."/>
            <person name="Makela M.R."/>
            <person name="De vries R.P."/>
            <person name="Grigoriev I.V."/>
            <person name="Mortensen U.H."/>
            <person name="Baker S.E."/>
            <person name="Andersen M.R."/>
        </authorList>
    </citation>
    <scope>NUCLEOTIDE SEQUENCE [LARGE SCALE GENOMIC DNA]</scope>
    <source>
        <strain evidence="2 3">ATCC 13157</strain>
    </source>
</reference>
<dbReference type="Proteomes" id="UP000254937">
    <property type="component" value="Unassembled WGS sequence"/>
</dbReference>
<accession>A0A370PGQ9</accession>
<evidence type="ECO:0000313" key="2">
    <source>
        <dbReference type="EMBL" id="RDK41397.1"/>
    </source>
</evidence>
<feature type="transmembrane region" description="Helical" evidence="1">
    <location>
        <begin position="7"/>
        <end position="26"/>
    </location>
</feature>
<sequence>MAYIGDAAVIFFVILGCVMVTLSGYSTHYLMTNGFYGLERDIDPTAEQRVRLFEGYVSYYYRSDGSLGYDLEHGMAFGAWNIYVD</sequence>
<keyword evidence="1" id="KW-0472">Membrane</keyword>
<protein>
    <submittedName>
        <fullName evidence="2">Uncharacterized protein</fullName>
    </submittedName>
</protein>
<evidence type="ECO:0000313" key="3">
    <source>
        <dbReference type="Proteomes" id="UP000254937"/>
    </source>
</evidence>
<gene>
    <name evidence="2" type="ORF">M752DRAFT_336583</name>
</gene>
<organism evidence="2 3">
    <name type="scientific">Aspergillus phoenicis ATCC 13157</name>
    <dbReference type="NCBI Taxonomy" id="1353007"/>
    <lineage>
        <taxon>Eukaryota</taxon>
        <taxon>Fungi</taxon>
        <taxon>Dikarya</taxon>
        <taxon>Ascomycota</taxon>
        <taxon>Pezizomycotina</taxon>
        <taxon>Eurotiomycetes</taxon>
        <taxon>Eurotiomycetidae</taxon>
        <taxon>Eurotiales</taxon>
        <taxon>Aspergillaceae</taxon>
        <taxon>Aspergillus</taxon>
    </lineage>
</organism>
<keyword evidence="1" id="KW-1133">Transmembrane helix</keyword>
<keyword evidence="1" id="KW-0812">Transmembrane</keyword>
<evidence type="ECO:0000256" key="1">
    <source>
        <dbReference type="SAM" id="Phobius"/>
    </source>
</evidence>